<keyword evidence="3" id="KW-1185">Reference proteome</keyword>
<dbReference type="InterPro" id="IPR016147">
    <property type="entry name" value="Pili_assmbl_chaperone_N"/>
</dbReference>
<gene>
    <name evidence="2" type="ORF">GRI91_00010</name>
</gene>
<name>A0A6I4T218_9SPHN</name>
<dbReference type="InterPro" id="IPR008962">
    <property type="entry name" value="PapD-like_sf"/>
</dbReference>
<dbReference type="GO" id="GO:0071555">
    <property type="term" value="P:cell wall organization"/>
    <property type="evidence" value="ECO:0007669"/>
    <property type="project" value="InterPro"/>
</dbReference>
<protein>
    <submittedName>
        <fullName evidence="2">Fimbria/pilus periplasmic chaperone</fullName>
    </submittedName>
</protein>
<reference evidence="2 3" key="1">
    <citation type="submission" date="2019-12" db="EMBL/GenBank/DDBJ databases">
        <title>Genomic-based taxomic classification of the family Erythrobacteraceae.</title>
        <authorList>
            <person name="Xu L."/>
        </authorList>
    </citation>
    <scope>NUCLEOTIDE SEQUENCE [LARGE SCALE GENOMIC DNA]</scope>
    <source>
        <strain evidence="2 3">LMG 29518</strain>
    </source>
</reference>
<evidence type="ECO:0000313" key="3">
    <source>
        <dbReference type="Proteomes" id="UP000438476"/>
    </source>
</evidence>
<sequence>MQVSPVRVTIDQPSEVVWLSNASPEPLSAQIRIFSWTQDGGEESLRATDDLVASPPIMDIGAGERQLVRLIPLAASVMQASPSKVACETAFRMIVDELPPERDARAVPRAGVRYRLRYSIPVFQPASSCPQEITPELTFTWEREGEDLMLKVANIGHRHAQLGRAILRDANGDVNILSEGLWGYVLPGSAMSFAVPSLPDPRSLSGTLEIMVNGTEERHLLQSSAADS</sequence>
<evidence type="ECO:0000313" key="2">
    <source>
        <dbReference type="EMBL" id="MXO64143.1"/>
    </source>
</evidence>
<dbReference type="PANTHER" id="PTHR30251">
    <property type="entry name" value="PILUS ASSEMBLY CHAPERONE"/>
    <property type="match status" value="1"/>
</dbReference>
<dbReference type="AlphaFoldDB" id="A0A6I4T218"/>
<dbReference type="InterPro" id="IPR050643">
    <property type="entry name" value="Periplasmic_pilus_chap"/>
</dbReference>
<feature type="domain" description="Pili assembly chaperone N-terminal" evidence="1">
    <location>
        <begin position="3"/>
        <end position="123"/>
    </location>
</feature>
<dbReference type="Pfam" id="PF00345">
    <property type="entry name" value="PapD_N"/>
    <property type="match status" value="1"/>
</dbReference>
<dbReference type="PANTHER" id="PTHR30251:SF4">
    <property type="entry name" value="SLR1668 PROTEIN"/>
    <property type="match status" value="1"/>
</dbReference>
<dbReference type="Proteomes" id="UP000438476">
    <property type="component" value="Unassembled WGS sequence"/>
</dbReference>
<comment type="caution">
    <text evidence="2">The sequence shown here is derived from an EMBL/GenBank/DDBJ whole genome shotgun (WGS) entry which is preliminary data.</text>
</comment>
<evidence type="ECO:0000259" key="1">
    <source>
        <dbReference type="Pfam" id="PF00345"/>
    </source>
</evidence>
<organism evidence="2 3">
    <name type="scientific">Altericroceibacterium endophyticum</name>
    <dbReference type="NCBI Taxonomy" id="1808508"/>
    <lineage>
        <taxon>Bacteria</taxon>
        <taxon>Pseudomonadati</taxon>
        <taxon>Pseudomonadota</taxon>
        <taxon>Alphaproteobacteria</taxon>
        <taxon>Sphingomonadales</taxon>
        <taxon>Erythrobacteraceae</taxon>
        <taxon>Altericroceibacterium</taxon>
    </lineage>
</organism>
<dbReference type="GO" id="GO:0030288">
    <property type="term" value="C:outer membrane-bounded periplasmic space"/>
    <property type="evidence" value="ECO:0007669"/>
    <property type="project" value="InterPro"/>
</dbReference>
<dbReference type="EMBL" id="WTYT01000001">
    <property type="protein sequence ID" value="MXO64143.1"/>
    <property type="molecule type" value="Genomic_DNA"/>
</dbReference>
<dbReference type="InterPro" id="IPR013783">
    <property type="entry name" value="Ig-like_fold"/>
</dbReference>
<dbReference type="RefSeq" id="WP_160734607.1">
    <property type="nucleotide sequence ID" value="NZ_WTYT01000001.1"/>
</dbReference>
<accession>A0A6I4T218</accession>
<dbReference type="OrthoDB" id="511700at2"/>
<dbReference type="SUPFAM" id="SSF49354">
    <property type="entry name" value="PapD-like"/>
    <property type="match status" value="1"/>
</dbReference>
<dbReference type="Gene3D" id="2.60.40.10">
    <property type="entry name" value="Immunoglobulins"/>
    <property type="match status" value="1"/>
</dbReference>
<proteinExistence type="predicted"/>